<evidence type="ECO:0000256" key="4">
    <source>
        <dbReference type="ARBA" id="ARBA00022630"/>
    </source>
</evidence>
<reference evidence="10 12" key="2">
    <citation type="submission" date="2018-12" db="EMBL/GenBank/DDBJ databases">
        <authorList>
            <consortium name="Pathogen Informatics"/>
        </authorList>
    </citation>
    <scope>NUCLEOTIDE SEQUENCE [LARGE SCALE GENOMIC DNA]</scope>
    <source>
        <strain evidence="10 12">NCTC12735</strain>
        <plasmid evidence="12">5</plasmid>
    </source>
</reference>
<evidence type="ECO:0000256" key="7">
    <source>
        <dbReference type="ARBA" id="ARBA00023033"/>
    </source>
</evidence>
<dbReference type="GO" id="GO:0006744">
    <property type="term" value="P:ubiquinone biosynthetic process"/>
    <property type="evidence" value="ECO:0007669"/>
    <property type="project" value="UniProtKB-UniPathway"/>
</dbReference>
<dbReference type="Proteomes" id="UP000054859">
    <property type="component" value="Unassembled WGS sequence"/>
</dbReference>
<dbReference type="InterPro" id="IPR010971">
    <property type="entry name" value="UbiH/COQ6"/>
</dbReference>
<dbReference type="PATRIC" id="fig|45056.6.peg.2139"/>
<evidence type="ECO:0000256" key="6">
    <source>
        <dbReference type="ARBA" id="ARBA00023002"/>
    </source>
</evidence>
<organism evidence="9 11">
    <name type="scientific">Legionella adelaidensis</name>
    <dbReference type="NCBI Taxonomy" id="45056"/>
    <lineage>
        <taxon>Bacteria</taxon>
        <taxon>Pseudomonadati</taxon>
        <taxon>Pseudomonadota</taxon>
        <taxon>Gammaproteobacteria</taxon>
        <taxon>Legionellales</taxon>
        <taxon>Legionellaceae</taxon>
        <taxon>Legionella</taxon>
    </lineage>
</organism>
<keyword evidence="4" id="KW-0285">Flavoprotein</keyword>
<dbReference type="STRING" id="45056.Lade_2069"/>
<comment type="similarity">
    <text evidence="3">Belongs to the UbiH/COQ6 family.</text>
</comment>
<feature type="domain" description="FAD-binding" evidence="8">
    <location>
        <begin position="4"/>
        <end position="341"/>
    </location>
</feature>
<keyword evidence="6 10" id="KW-0560">Oxidoreductase</keyword>
<keyword evidence="10" id="KW-0614">Plasmid</keyword>
<evidence type="ECO:0000259" key="8">
    <source>
        <dbReference type="Pfam" id="PF01494"/>
    </source>
</evidence>
<dbReference type="RefSeq" id="WP_058463120.1">
    <property type="nucleotide sequence ID" value="NZ_CAAAHS010000001.1"/>
</dbReference>
<dbReference type="GO" id="GO:0004497">
    <property type="term" value="F:monooxygenase activity"/>
    <property type="evidence" value="ECO:0007669"/>
    <property type="project" value="UniProtKB-KW"/>
</dbReference>
<geneLocation type="plasmid" evidence="10 12">
    <name>5</name>
</geneLocation>
<dbReference type="SUPFAM" id="SSF51905">
    <property type="entry name" value="FAD/NAD(P)-binding domain"/>
    <property type="match status" value="1"/>
</dbReference>
<keyword evidence="7" id="KW-0503">Monooxygenase</keyword>
<evidence type="ECO:0000256" key="5">
    <source>
        <dbReference type="ARBA" id="ARBA00022827"/>
    </source>
</evidence>
<dbReference type="KEGG" id="ladl:NCTC12735_00094"/>
<name>A0A0W0R128_9GAMM</name>
<dbReference type="EMBL" id="LNKA01000019">
    <property type="protein sequence ID" value="KTC64775.1"/>
    <property type="molecule type" value="Genomic_DNA"/>
</dbReference>
<gene>
    <name evidence="9" type="primary">ubiH_1</name>
    <name evidence="9" type="ORF">Lade_2069</name>
    <name evidence="10" type="ORF">NCTC12735_00094</name>
</gene>
<evidence type="ECO:0000313" key="10">
    <source>
        <dbReference type="EMBL" id="VEH81908.1"/>
    </source>
</evidence>
<evidence type="ECO:0000313" key="11">
    <source>
        <dbReference type="Proteomes" id="UP000054859"/>
    </source>
</evidence>
<dbReference type="NCBIfam" id="TIGR01988">
    <property type="entry name" value="Ubi-OHases"/>
    <property type="match status" value="1"/>
</dbReference>
<dbReference type="GO" id="GO:0071949">
    <property type="term" value="F:FAD binding"/>
    <property type="evidence" value="ECO:0007669"/>
    <property type="project" value="InterPro"/>
</dbReference>
<evidence type="ECO:0000256" key="1">
    <source>
        <dbReference type="ARBA" id="ARBA00001974"/>
    </source>
</evidence>
<sequence>MESYDIIVIGGGIVGLSAAIAMSKHNFTVSLIDAGGLTATIPDTPDVRVYAINQSSEALFRELEVWDLLEQKRLSPYAHMHIWDAASNATIDFDARMIAKDKLGTIVEESVLKVALLQKARESGIHLLSENKVSGVSLINQTMHLQCGENTWKSKLLMVADGANSHTRDLLGVSINQWSYHQTALVANVETQHSHEKTAYQVFNPSGPLAFLPLANQNQCSIVWSLPPARAESLMAMGEEEFCKHLQEAFAKKLGNVNLLGKRHSFPLTMRHAKRYTGDYWLLLGDAAHTIHPLAGLGLNVGLADVQNFSRLFEDKKNLHSRKLLGSYQRQRKYEVWQIIAAMQTLKGIFANPLLTGIRSVGLNCINQLDFVKRFFIQAAG</sequence>
<accession>A0A0W0R128</accession>
<evidence type="ECO:0000313" key="9">
    <source>
        <dbReference type="EMBL" id="KTC64775.1"/>
    </source>
</evidence>
<evidence type="ECO:0000313" key="12">
    <source>
        <dbReference type="Proteomes" id="UP000281170"/>
    </source>
</evidence>
<comment type="cofactor">
    <cofactor evidence="1">
        <name>FAD</name>
        <dbReference type="ChEBI" id="CHEBI:57692"/>
    </cofactor>
</comment>
<protein>
    <submittedName>
        <fullName evidence="9">2-polyprenyl-6-methoxyphenol hydroxylase</fullName>
        <ecNumber evidence="10">1.14.13.-</ecNumber>
    </submittedName>
</protein>
<dbReference type="AlphaFoldDB" id="A0A0W0R128"/>
<dbReference type="PRINTS" id="PR00420">
    <property type="entry name" value="RNGMNOXGNASE"/>
</dbReference>
<dbReference type="InterPro" id="IPR036188">
    <property type="entry name" value="FAD/NAD-bd_sf"/>
</dbReference>
<proteinExistence type="inferred from homology"/>
<keyword evidence="11" id="KW-1185">Reference proteome</keyword>
<reference evidence="9 11" key="1">
    <citation type="submission" date="2015-11" db="EMBL/GenBank/DDBJ databases">
        <title>Identification of large and diverse effector repertoires of 38 Legionella species.</title>
        <authorList>
            <person name="Burstein D."/>
            <person name="Amaro F."/>
            <person name="Zusman T."/>
            <person name="Lifshitz Z."/>
            <person name="Cohen O."/>
            <person name="Gilbert J.A."/>
            <person name="Pupko T."/>
            <person name="Shuman H.A."/>
            <person name="Segal G."/>
        </authorList>
    </citation>
    <scope>NUCLEOTIDE SEQUENCE [LARGE SCALE GENOMIC DNA]</scope>
    <source>
        <strain evidence="9 11">1762-AUS-E</strain>
    </source>
</reference>
<dbReference type="Pfam" id="PF01494">
    <property type="entry name" value="FAD_binding_3"/>
    <property type="match status" value="1"/>
</dbReference>
<evidence type="ECO:0000256" key="2">
    <source>
        <dbReference type="ARBA" id="ARBA00004749"/>
    </source>
</evidence>
<dbReference type="OrthoDB" id="9769565at2"/>
<dbReference type="InterPro" id="IPR051205">
    <property type="entry name" value="UbiH/COQ6_monooxygenase"/>
</dbReference>
<dbReference type="InterPro" id="IPR002938">
    <property type="entry name" value="FAD-bd"/>
</dbReference>
<dbReference type="EMBL" id="LR134414">
    <property type="protein sequence ID" value="VEH81908.1"/>
    <property type="molecule type" value="Genomic_DNA"/>
</dbReference>
<dbReference type="EC" id="1.14.13.-" evidence="10"/>
<dbReference type="Proteomes" id="UP000281170">
    <property type="component" value="Plasmid 5"/>
</dbReference>
<dbReference type="Gene3D" id="3.50.50.60">
    <property type="entry name" value="FAD/NAD(P)-binding domain"/>
    <property type="match status" value="2"/>
</dbReference>
<comment type="pathway">
    <text evidence="2">Cofactor biosynthesis; ubiquinone biosynthesis.</text>
</comment>
<dbReference type="PANTHER" id="PTHR43876">
    <property type="entry name" value="UBIQUINONE BIOSYNTHESIS MONOOXYGENASE COQ6, MITOCHONDRIAL"/>
    <property type="match status" value="1"/>
</dbReference>
<dbReference type="UniPathway" id="UPA00232"/>
<dbReference type="PANTHER" id="PTHR43876:SF7">
    <property type="entry name" value="UBIQUINONE BIOSYNTHESIS MONOOXYGENASE COQ6, MITOCHONDRIAL"/>
    <property type="match status" value="1"/>
</dbReference>
<dbReference type="GO" id="GO:0016705">
    <property type="term" value="F:oxidoreductase activity, acting on paired donors, with incorporation or reduction of molecular oxygen"/>
    <property type="evidence" value="ECO:0007669"/>
    <property type="project" value="InterPro"/>
</dbReference>
<keyword evidence="5" id="KW-0274">FAD</keyword>
<evidence type="ECO:0000256" key="3">
    <source>
        <dbReference type="ARBA" id="ARBA00005349"/>
    </source>
</evidence>